<name>K9HKS6_9PROT</name>
<dbReference type="AlphaFoldDB" id="K9HKS6"/>
<evidence type="ECO:0000313" key="4">
    <source>
        <dbReference type="Proteomes" id="UP000009881"/>
    </source>
</evidence>
<dbReference type="PROSITE" id="PS50965">
    <property type="entry name" value="NERD"/>
    <property type="match status" value="1"/>
</dbReference>
<dbReference type="EMBL" id="ANHY01000013">
    <property type="protein sequence ID" value="EKV29141.1"/>
    <property type="molecule type" value="Genomic_DNA"/>
</dbReference>
<reference evidence="3 4" key="1">
    <citation type="journal article" date="2013" name="Genome Announc.">
        <title>Draft Genome Sequence of an Alphaproteobacterium, Caenispirillum salinarum AK4(T), Isolated from a Solar Saltern.</title>
        <authorList>
            <person name="Khatri I."/>
            <person name="Singh A."/>
            <person name="Korpole S."/>
            <person name="Pinnaka A.K."/>
            <person name="Subramanian S."/>
        </authorList>
    </citation>
    <scope>NUCLEOTIDE SEQUENCE [LARGE SCALE GENOMIC DNA]</scope>
    <source>
        <strain evidence="3 4">AK4</strain>
    </source>
</reference>
<dbReference type="InterPro" id="IPR011528">
    <property type="entry name" value="NERD"/>
</dbReference>
<evidence type="ECO:0000259" key="2">
    <source>
        <dbReference type="PROSITE" id="PS50965"/>
    </source>
</evidence>
<evidence type="ECO:0000313" key="3">
    <source>
        <dbReference type="EMBL" id="EKV29141.1"/>
    </source>
</evidence>
<dbReference type="Proteomes" id="UP000009881">
    <property type="component" value="Unassembled WGS sequence"/>
</dbReference>
<feature type="domain" description="NERD" evidence="2">
    <location>
        <begin position="18"/>
        <end position="135"/>
    </location>
</feature>
<dbReference type="STRING" id="1238182.C882_0448"/>
<proteinExistence type="predicted"/>
<organism evidence="3 4">
    <name type="scientific">Caenispirillum salinarum AK4</name>
    <dbReference type="NCBI Taxonomy" id="1238182"/>
    <lineage>
        <taxon>Bacteria</taxon>
        <taxon>Pseudomonadati</taxon>
        <taxon>Pseudomonadota</taxon>
        <taxon>Alphaproteobacteria</taxon>
        <taxon>Rhodospirillales</taxon>
        <taxon>Novispirillaceae</taxon>
        <taxon>Caenispirillum</taxon>
    </lineage>
</organism>
<accession>K9HKS6</accession>
<feature type="region of interest" description="Disordered" evidence="1">
    <location>
        <begin position="214"/>
        <end position="253"/>
    </location>
</feature>
<protein>
    <recommendedName>
        <fullName evidence="2">NERD domain-containing protein</fullName>
    </recommendedName>
</protein>
<gene>
    <name evidence="3" type="ORF">C882_0448</name>
</gene>
<keyword evidence="4" id="KW-1185">Reference proteome</keyword>
<dbReference type="eggNOG" id="COG0551">
    <property type="taxonomic scope" value="Bacteria"/>
</dbReference>
<evidence type="ECO:0000256" key="1">
    <source>
        <dbReference type="SAM" id="MobiDB-lite"/>
    </source>
</evidence>
<dbReference type="PATRIC" id="fig|1238182.3.peg.2663"/>
<sequence>MILKELDNVPAADRFSVAGHKAEKALAFYLKRGFGRDKKFHVLNGIRLEHDDDAVQIDHLILHPYGFIIVESKSVHDTVHIDRHGHWCRTFKGQRKGMGSPILQAERQTDFLKDIFEDRREEVIGTLFGIQQGLGGRTYDVLVAISDNGRITCERGALDPRICKADEVVDRVRSIYKGYKPSLSLLDSRPKFRLADMDSIATFLVENHRPVGTDAPPVVEPSPWPGFGLRSEPELAPETPRRPAKTPPEPTHTCGKCGDGGDLRILWGPYGYYFKCGACGGNTKAQATCGACGKPARVRKQGRAFFAECQACGTSRAYFSNPPEDADAAE</sequence>
<dbReference type="Pfam" id="PF08378">
    <property type="entry name" value="NERD"/>
    <property type="match status" value="1"/>
</dbReference>
<comment type="caution">
    <text evidence="3">The sequence shown here is derived from an EMBL/GenBank/DDBJ whole genome shotgun (WGS) entry which is preliminary data.</text>
</comment>